<keyword evidence="3" id="KW-0498">Mitosis</keyword>
<evidence type="ECO:0000313" key="10">
    <source>
        <dbReference type="EMBL" id="TKR77140.1"/>
    </source>
</evidence>
<evidence type="ECO:0000256" key="1">
    <source>
        <dbReference type="ARBA" id="ARBA00022618"/>
    </source>
</evidence>
<evidence type="ECO:0000256" key="8">
    <source>
        <dbReference type="SAM" id="MobiDB-lite"/>
    </source>
</evidence>
<gene>
    <name evidence="10" type="ORF">L596_018163</name>
</gene>
<evidence type="ECO:0000256" key="4">
    <source>
        <dbReference type="ARBA" id="ARBA00022786"/>
    </source>
</evidence>
<accession>A0A4U5N486</accession>
<dbReference type="PANTHER" id="PTHR12558">
    <property type="entry name" value="CELL DIVISION CYCLE 16,23,27"/>
    <property type="match status" value="1"/>
</dbReference>
<dbReference type="GO" id="GO:0016567">
    <property type="term" value="P:protein ubiquitination"/>
    <property type="evidence" value="ECO:0007669"/>
    <property type="project" value="TreeGrafter"/>
</dbReference>
<organism evidence="10 11">
    <name type="scientific">Steinernema carpocapsae</name>
    <name type="common">Entomopathogenic nematode</name>
    <dbReference type="NCBI Taxonomy" id="34508"/>
    <lineage>
        <taxon>Eukaryota</taxon>
        <taxon>Metazoa</taxon>
        <taxon>Ecdysozoa</taxon>
        <taxon>Nematoda</taxon>
        <taxon>Chromadorea</taxon>
        <taxon>Rhabditida</taxon>
        <taxon>Tylenchina</taxon>
        <taxon>Panagrolaimomorpha</taxon>
        <taxon>Strongyloidoidea</taxon>
        <taxon>Steinernematidae</taxon>
        <taxon>Steinernema</taxon>
    </lineage>
</organism>
<evidence type="ECO:0000259" key="9">
    <source>
        <dbReference type="Pfam" id="PF04049"/>
    </source>
</evidence>
<keyword evidence="2" id="KW-0677">Repeat</keyword>
<dbReference type="GO" id="GO:0051301">
    <property type="term" value="P:cell division"/>
    <property type="evidence" value="ECO:0007669"/>
    <property type="project" value="UniProtKB-KW"/>
</dbReference>
<keyword evidence="6" id="KW-0131">Cell cycle</keyword>
<keyword evidence="5 7" id="KW-0802">TPR repeat</keyword>
<dbReference type="SMART" id="SM00028">
    <property type="entry name" value="TPR"/>
    <property type="match status" value="7"/>
</dbReference>
<sequence length="644" mass="74587">MLTPFQMAANLSFVDKRPQPDKNQAIFSAENLKGEEVMADLQWLHDQCFKRCLIDGSKWALDIMDQVPQSWQVAHVKDSSKKRQPSKVEELAWTLIVTKEFHRAVFKLKAIKDTNEVVKFLYYYARFLACENNRAEIEADSINRENREKQSYVDEDMHCIRNELLELQNKLGDRMDIYLLYVLGCVQKAMQAMEDAQRTFIKLLARERRFWPAWDALAAIFKDLNALGSPELGGSYWMTNWFRADTFYRYNVHSVAANFYETLMKKGFGQIHVLLARVAACKAAEQEHHTAIELFEKIRSEDPYRIDMMDVYSDSLYVRGEKVKLCQLSQALYKTHKYTFEMCCILGNYYSLRREHDKSIGFLQRAIRLNPFSVSPWILVGHEFMEVKNSSAACMAYRKATAIDGRDYRGWYGLGQLYDIMKMPSYSLTYYKKAHRCKPNDSRMLIALGSCYESTGQLSKAKSCYLKAYQIGDLEGTALIYLAKACERVREKANAATAYELYMVEYHNVNDVESMSSCLKFLANYYLEKKEYVTAKKYAERCTEFEPVQDEGRKLLSKIDVLINGGEEPGARPGPSGIQEENMHDLDMAEEQEDFLNDLDATQDDTEEMDESENPPHEEMQLQDDEDDDTDDAPVEQEQNDPTD</sequence>
<dbReference type="GO" id="GO:0005680">
    <property type="term" value="C:anaphase-promoting complex"/>
    <property type="evidence" value="ECO:0007669"/>
    <property type="project" value="InterPro"/>
</dbReference>
<evidence type="ECO:0000313" key="11">
    <source>
        <dbReference type="Proteomes" id="UP000298663"/>
    </source>
</evidence>
<feature type="compositionally biased region" description="Acidic residues" evidence="8">
    <location>
        <begin position="588"/>
        <end position="613"/>
    </location>
</feature>
<feature type="compositionally biased region" description="Acidic residues" evidence="8">
    <location>
        <begin position="621"/>
        <end position="644"/>
    </location>
</feature>
<reference evidence="10 11" key="2">
    <citation type="journal article" date="2019" name="G3 (Bethesda)">
        <title>Hybrid Assembly of the Genome of the Entomopathogenic Nematode Steinernema carpocapsae Identifies the X-Chromosome.</title>
        <authorList>
            <person name="Serra L."/>
            <person name="Macchietto M."/>
            <person name="Macias-Munoz A."/>
            <person name="McGill C.J."/>
            <person name="Rodriguez I.M."/>
            <person name="Rodriguez B."/>
            <person name="Murad R."/>
            <person name="Mortazavi A."/>
        </authorList>
    </citation>
    <scope>NUCLEOTIDE SEQUENCE [LARGE SCALE GENOMIC DNA]</scope>
    <source>
        <strain evidence="10 11">ALL</strain>
    </source>
</reference>
<keyword evidence="4" id="KW-0833">Ubl conjugation pathway</keyword>
<feature type="repeat" description="TPR" evidence="7">
    <location>
        <begin position="340"/>
        <end position="373"/>
    </location>
</feature>
<keyword evidence="1" id="KW-0132">Cell division</keyword>
<dbReference type="EMBL" id="AZBU02000005">
    <property type="protein sequence ID" value="TKR77140.1"/>
    <property type="molecule type" value="Genomic_DNA"/>
</dbReference>
<dbReference type="GO" id="GO:0045842">
    <property type="term" value="P:positive regulation of mitotic metaphase/anaphase transition"/>
    <property type="evidence" value="ECO:0007669"/>
    <property type="project" value="TreeGrafter"/>
</dbReference>
<dbReference type="Proteomes" id="UP000298663">
    <property type="component" value="Unassembled WGS sequence"/>
</dbReference>
<dbReference type="PROSITE" id="PS50005">
    <property type="entry name" value="TPR"/>
    <property type="match status" value="1"/>
</dbReference>
<dbReference type="Pfam" id="PF13181">
    <property type="entry name" value="TPR_8"/>
    <property type="match status" value="1"/>
</dbReference>
<reference evidence="10 11" key="1">
    <citation type="journal article" date="2015" name="Genome Biol.">
        <title>Comparative genomics of Steinernema reveals deeply conserved gene regulatory networks.</title>
        <authorList>
            <person name="Dillman A.R."/>
            <person name="Macchietto M."/>
            <person name="Porter C.F."/>
            <person name="Rogers A."/>
            <person name="Williams B."/>
            <person name="Antoshechkin I."/>
            <person name="Lee M.M."/>
            <person name="Goodwin Z."/>
            <person name="Lu X."/>
            <person name="Lewis E.E."/>
            <person name="Goodrich-Blair H."/>
            <person name="Stock S.P."/>
            <person name="Adams B.J."/>
            <person name="Sternberg P.W."/>
            <person name="Mortazavi A."/>
        </authorList>
    </citation>
    <scope>NUCLEOTIDE SEQUENCE [LARGE SCALE GENOMIC DNA]</scope>
    <source>
        <strain evidence="10 11">ALL</strain>
    </source>
</reference>
<dbReference type="PANTHER" id="PTHR12558:SF10">
    <property type="entry name" value="CELL DIVISION CYCLE PROTEIN 23 HOMOLOG"/>
    <property type="match status" value="1"/>
</dbReference>
<dbReference type="Pfam" id="PF04049">
    <property type="entry name" value="ANAPC8"/>
    <property type="match status" value="1"/>
</dbReference>
<feature type="domain" description="Cdc23" evidence="9">
    <location>
        <begin position="39"/>
        <end position="262"/>
    </location>
</feature>
<dbReference type="Gene3D" id="1.25.40.10">
    <property type="entry name" value="Tetratricopeptide repeat domain"/>
    <property type="match status" value="2"/>
</dbReference>
<evidence type="ECO:0000256" key="6">
    <source>
        <dbReference type="ARBA" id="ARBA00023306"/>
    </source>
</evidence>
<dbReference type="STRING" id="34508.A0A4U5N486"/>
<proteinExistence type="predicted"/>
<evidence type="ECO:0000256" key="7">
    <source>
        <dbReference type="PROSITE-ProRule" id="PRU00339"/>
    </source>
</evidence>
<dbReference type="SUPFAM" id="SSF48452">
    <property type="entry name" value="TPR-like"/>
    <property type="match status" value="1"/>
</dbReference>
<comment type="caution">
    <text evidence="10">The sequence shown here is derived from an EMBL/GenBank/DDBJ whole genome shotgun (WGS) entry which is preliminary data.</text>
</comment>
<evidence type="ECO:0000256" key="2">
    <source>
        <dbReference type="ARBA" id="ARBA00022737"/>
    </source>
</evidence>
<keyword evidence="11" id="KW-1185">Reference proteome</keyword>
<dbReference type="GO" id="GO:0031145">
    <property type="term" value="P:anaphase-promoting complex-dependent catabolic process"/>
    <property type="evidence" value="ECO:0007669"/>
    <property type="project" value="TreeGrafter"/>
</dbReference>
<protein>
    <recommendedName>
        <fullName evidence="9">Cdc23 domain-containing protein</fullName>
    </recommendedName>
</protein>
<dbReference type="InterPro" id="IPR007192">
    <property type="entry name" value="APC8"/>
</dbReference>
<evidence type="ECO:0000256" key="3">
    <source>
        <dbReference type="ARBA" id="ARBA00022776"/>
    </source>
</evidence>
<dbReference type="AlphaFoldDB" id="A0A4U5N486"/>
<dbReference type="InterPro" id="IPR011990">
    <property type="entry name" value="TPR-like_helical_dom_sf"/>
</dbReference>
<evidence type="ECO:0000256" key="5">
    <source>
        <dbReference type="ARBA" id="ARBA00022803"/>
    </source>
</evidence>
<dbReference type="OrthoDB" id="10262026at2759"/>
<dbReference type="InterPro" id="IPR019734">
    <property type="entry name" value="TPR_rpt"/>
</dbReference>
<name>A0A4U5N486_STECR</name>
<feature type="region of interest" description="Disordered" evidence="8">
    <location>
        <begin position="585"/>
        <end position="644"/>
    </location>
</feature>